<dbReference type="SUPFAM" id="SSF53720">
    <property type="entry name" value="ALDH-like"/>
    <property type="match status" value="1"/>
</dbReference>
<dbReference type="InterPro" id="IPR016163">
    <property type="entry name" value="Ald_DH_C"/>
</dbReference>
<dbReference type="GO" id="GO:0009737">
    <property type="term" value="P:response to abscisic acid"/>
    <property type="evidence" value="ECO:0007669"/>
    <property type="project" value="UniProtKB-ARBA"/>
</dbReference>
<protein>
    <recommendedName>
        <fullName evidence="4">aldehyde dehydrogenase (NAD(+))</fullName>
        <ecNumber evidence="4">1.2.1.3</ecNumber>
    </recommendedName>
</protein>
<dbReference type="FunFam" id="3.40.605.10:FF:000004">
    <property type="entry name" value="Aldehyde dehydrogenase"/>
    <property type="match status" value="1"/>
</dbReference>
<dbReference type="EMBL" id="AUSU01008167">
    <property type="protein sequence ID" value="EPS59682.1"/>
    <property type="molecule type" value="Genomic_DNA"/>
</dbReference>
<feature type="active site" evidence="6">
    <location>
        <position position="212"/>
    </location>
</feature>
<evidence type="ECO:0000256" key="2">
    <source>
        <dbReference type="ARBA" id="ARBA00023002"/>
    </source>
</evidence>
<comment type="catalytic activity">
    <reaction evidence="5">
        <text>an aldehyde + NAD(+) + H2O = a carboxylate + NADH + 2 H(+)</text>
        <dbReference type="Rhea" id="RHEA:16185"/>
        <dbReference type="ChEBI" id="CHEBI:15377"/>
        <dbReference type="ChEBI" id="CHEBI:15378"/>
        <dbReference type="ChEBI" id="CHEBI:17478"/>
        <dbReference type="ChEBI" id="CHEBI:29067"/>
        <dbReference type="ChEBI" id="CHEBI:57540"/>
        <dbReference type="ChEBI" id="CHEBI:57945"/>
        <dbReference type="EC" id="1.2.1.3"/>
    </reaction>
</comment>
<evidence type="ECO:0000313" key="9">
    <source>
        <dbReference type="Proteomes" id="UP000015453"/>
    </source>
</evidence>
<evidence type="ECO:0000259" key="7">
    <source>
        <dbReference type="Pfam" id="PF00171"/>
    </source>
</evidence>
<dbReference type="PANTHER" id="PTHR43570:SF30">
    <property type="entry name" value="ALDEHYDE DEHYDROGENASE"/>
    <property type="match status" value="1"/>
</dbReference>
<keyword evidence="3" id="KW-0520">NAD</keyword>
<dbReference type="Gene3D" id="3.40.309.10">
    <property type="entry name" value="Aldehyde Dehydrogenase, Chain A, domain 2"/>
    <property type="match status" value="1"/>
</dbReference>
<dbReference type="InterPro" id="IPR015590">
    <property type="entry name" value="Aldehyde_DH_dom"/>
</dbReference>
<comment type="similarity">
    <text evidence="1">Belongs to the aldehyde dehydrogenase family.</text>
</comment>
<dbReference type="FunFam" id="3.40.309.10:FF:000003">
    <property type="entry name" value="Aldehyde dehydrogenase"/>
    <property type="match status" value="1"/>
</dbReference>
<comment type="caution">
    <text evidence="8">The sequence shown here is derived from an EMBL/GenBank/DDBJ whole genome shotgun (WGS) entry which is preliminary data.</text>
</comment>
<dbReference type="EC" id="1.2.1.3" evidence="4"/>
<gene>
    <name evidence="8" type="ORF">M569_15123</name>
</gene>
<evidence type="ECO:0000256" key="1">
    <source>
        <dbReference type="ARBA" id="ARBA00009986"/>
    </source>
</evidence>
<dbReference type="Pfam" id="PF00171">
    <property type="entry name" value="Aldedh"/>
    <property type="match status" value="1"/>
</dbReference>
<dbReference type="Proteomes" id="UP000015453">
    <property type="component" value="Unassembled WGS sequence"/>
</dbReference>
<dbReference type="AlphaFoldDB" id="S8DJL2"/>
<dbReference type="GO" id="GO:0005737">
    <property type="term" value="C:cytoplasm"/>
    <property type="evidence" value="ECO:0007669"/>
    <property type="project" value="TreeGrafter"/>
</dbReference>
<dbReference type="InterPro" id="IPR016162">
    <property type="entry name" value="Ald_DH_N"/>
</dbReference>
<feature type="domain" description="Aldehyde dehydrogenase" evidence="7">
    <location>
        <begin position="24"/>
        <end position="438"/>
    </location>
</feature>
<reference evidence="8 9" key="1">
    <citation type="journal article" date="2013" name="BMC Genomics">
        <title>The miniature genome of a carnivorous plant Genlisea aurea contains a low number of genes and short non-coding sequences.</title>
        <authorList>
            <person name="Leushkin E.V."/>
            <person name="Sutormin R.A."/>
            <person name="Nabieva E.R."/>
            <person name="Penin A.A."/>
            <person name="Kondrashov A.S."/>
            <person name="Logacheva M.D."/>
        </authorList>
    </citation>
    <scope>NUCLEOTIDE SEQUENCE [LARGE SCALE GENOMIC DNA]</scope>
</reference>
<evidence type="ECO:0000256" key="6">
    <source>
        <dbReference type="PIRSR" id="PIRSR036492-1"/>
    </source>
</evidence>
<feature type="non-terminal residue" evidence="8">
    <location>
        <position position="482"/>
    </location>
</feature>
<accession>S8DJL2</accession>
<evidence type="ECO:0000256" key="4">
    <source>
        <dbReference type="ARBA" id="ARBA00024226"/>
    </source>
</evidence>
<evidence type="ECO:0000313" key="8">
    <source>
        <dbReference type="EMBL" id="EPS59682.1"/>
    </source>
</evidence>
<keyword evidence="2" id="KW-0560">Oxidoreductase</keyword>
<dbReference type="OrthoDB" id="440325at2759"/>
<dbReference type="InterPro" id="IPR012394">
    <property type="entry name" value="Aldehyde_DH_NAD(P)"/>
</dbReference>
<keyword evidence="9" id="KW-1185">Reference proteome</keyword>
<name>S8DJL2_9LAMI</name>
<evidence type="ECO:0000256" key="3">
    <source>
        <dbReference type="ARBA" id="ARBA00023027"/>
    </source>
</evidence>
<organism evidence="8 9">
    <name type="scientific">Genlisea aurea</name>
    <dbReference type="NCBI Taxonomy" id="192259"/>
    <lineage>
        <taxon>Eukaryota</taxon>
        <taxon>Viridiplantae</taxon>
        <taxon>Streptophyta</taxon>
        <taxon>Embryophyta</taxon>
        <taxon>Tracheophyta</taxon>
        <taxon>Spermatophyta</taxon>
        <taxon>Magnoliopsida</taxon>
        <taxon>eudicotyledons</taxon>
        <taxon>Gunneridae</taxon>
        <taxon>Pentapetalae</taxon>
        <taxon>asterids</taxon>
        <taxon>lamiids</taxon>
        <taxon>Lamiales</taxon>
        <taxon>Lentibulariaceae</taxon>
        <taxon>Genlisea</taxon>
    </lineage>
</organism>
<dbReference type="Gene3D" id="3.40.605.10">
    <property type="entry name" value="Aldehyde Dehydrogenase, Chain A, domain 1"/>
    <property type="match status" value="1"/>
</dbReference>
<dbReference type="InterPro" id="IPR016161">
    <property type="entry name" value="Ald_DH/histidinol_DH"/>
</dbReference>
<feature type="active site" evidence="6">
    <location>
        <position position="250"/>
    </location>
</feature>
<dbReference type="PIRSF" id="PIRSF036492">
    <property type="entry name" value="ALDH"/>
    <property type="match status" value="1"/>
</dbReference>
<proteinExistence type="inferred from homology"/>
<dbReference type="GO" id="GO:0004029">
    <property type="term" value="F:aldehyde dehydrogenase (NAD+) activity"/>
    <property type="evidence" value="ECO:0007669"/>
    <property type="project" value="UniProtKB-EC"/>
</dbReference>
<evidence type="ECO:0000256" key="5">
    <source>
        <dbReference type="ARBA" id="ARBA00049194"/>
    </source>
</evidence>
<sequence>MEAMDLHLQITEVRQSFSCGKTKEESWRRSQLQALLSLLVENESDIFAALSRDLGKHPVESFRDEVGTSIKTVTLALKCLRKWMAGRKASLPIAAFPSTAEVIPEPLGVVLIIASWNFPFGLSLEPLIGAVAAGNAAVLKPSELAPASSSLLARLIRSYLDATAIKVIEGGAWVGEQLLHEKWDKIFFTGSTRVARRIMSAAAENLTPVVLELGGKCPAVVDALSGRLAKQVATKRILSSKFGTCAGQACIGIDYIIVEEKFCPTLVQLLKDGIADMFGKNPRESKSIARIINENHFSRLGDMLDDPLVKRSIVHGGALDRENLFVEPTILIDPPLKASIMTDEIFGPLLPLITVNKIEESIGFINSLPRPLAIYAFTQDESLKSKLLRGTSSGSIVFNDAIIQYAADSLPFGGVGESGFGRYHGKFSFDTFSHEKVVARRNFIFDIWFRYPPWNGNSMNLLRAGYLYEYVRIVLILLGFNK</sequence>
<dbReference type="PANTHER" id="PTHR43570">
    <property type="entry name" value="ALDEHYDE DEHYDROGENASE"/>
    <property type="match status" value="1"/>
</dbReference>
<dbReference type="GO" id="GO:0006081">
    <property type="term" value="P:aldehyde metabolic process"/>
    <property type="evidence" value="ECO:0007669"/>
    <property type="project" value="InterPro"/>
</dbReference>